<organism evidence="2 3">
    <name type="scientific">Leptomonas seymouri</name>
    <dbReference type="NCBI Taxonomy" id="5684"/>
    <lineage>
        <taxon>Eukaryota</taxon>
        <taxon>Discoba</taxon>
        <taxon>Euglenozoa</taxon>
        <taxon>Kinetoplastea</taxon>
        <taxon>Metakinetoplastina</taxon>
        <taxon>Trypanosomatida</taxon>
        <taxon>Trypanosomatidae</taxon>
        <taxon>Leishmaniinae</taxon>
        <taxon>Leptomonas</taxon>
    </lineage>
</organism>
<dbReference type="InterPro" id="IPR009069">
    <property type="entry name" value="Cys_alpha_HP_mot_SF"/>
</dbReference>
<dbReference type="Proteomes" id="UP000038009">
    <property type="component" value="Unassembled WGS sequence"/>
</dbReference>
<dbReference type="EMBL" id="LJSK01000010">
    <property type="protein sequence ID" value="KPI90093.1"/>
    <property type="molecule type" value="Genomic_DNA"/>
</dbReference>
<evidence type="ECO:0000313" key="3">
    <source>
        <dbReference type="Proteomes" id="UP000038009"/>
    </source>
</evidence>
<dbReference type="SUPFAM" id="SSF47072">
    <property type="entry name" value="Cysteine alpha-hairpin motif"/>
    <property type="match status" value="1"/>
</dbReference>
<evidence type="ECO:0000256" key="1">
    <source>
        <dbReference type="SAM" id="MobiDB-lite"/>
    </source>
</evidence>
<dbReference type="OrthoDB" id="248439at2759"/>
<evidence type="ECO:0008006" key="4">
    <source>
        <dbReference type="Google" id="ProtNLM"/>
    </source>
</evidence>
<feature type="region of interest" description="Disordered" evidence="1">
    <location>
        <begin position="1"/>
        <end position="20"/>
    </location>
</feature>
<name>A0A0N1PF38_LEPSE</name>
<dbReference type="VEuPathDB" id="TriTrypDB:Lsey_0010_0050"/>
<proteinExistence type="predicted"/>
<reference evidence="2 3" key="1">
    <citation type="journal article" date="2015" name="PLoS Pathog.">
        <title>Leptomonas seymouri: Adaptations to the Dixenous Life Cycle Analyzed by Genome Sequencing, Transcriptome Profiling and Co-infection with Leishmania donovani.</title>
        <authorList>
            <person name="Kraeva N."/>
            <person name="Butenko A."/>
            <person name="Hlavacova J."/>
            <person name="Kostygov A."/>
            <person name="Myskova J."/>
            <person name="Grybchuk D."/>
            <person name="Lestinova T."/>
            <person name="Votypka J."/>
            <person name="Volf P."/>
            <person name="Opperdoes F."/>
            <person name="Flegontov P."/>
            <person name="Lukes J."/>
            <person name="Yurchenko V."/>
        </authorList>
    </citation>
    <scope>NUCLEOTIDE SEQUENCE [LARGE SCALE GENOMIC DNA]</scope>
    <source>
        <strain evidence="2 3">ATCC 30220</strain>
    </source>
</reference>
<keyword evidence="3" id="KW-1185">Reference proteome</keyword>
<gene>
    <name evidence="2" type="ORF">ABL78_0738</name>
</gene>
<sequence length="131" mass="14765">MSTDTPIEPQESAYEADALPDEVEPAKAILHPLPDDALNDSSSDKYQRARNHISGIEHASANNAFKSYKRSWLTPFFGSNEAEPFFEEKKLNPCQAFSRDVHQCLEANNNSFALCQTRVAAFQHCLREFAM</sequence>
<accession>A0A0N1PF38</accession>
<evidence type="ECO:0000313" key="2">
    <source>
        <dbReference type="EMBL" id="KPI90093.1"/>
    </source>
</evidence>
<dbReference type="OMA" id="IFSREVH"/>
<dbReference type="AlphaFoldDB" id="A0A0N1PF38"/>
<comment type="caution">
    <text evidence="2">The sequence shown here is derived from an EMBL/GenBank/DDBJ whole genome shotgun (WGS) entry which is preliminary data.</text>
</comment>
<protein>
    <recommendedName>
        <fullName evidence="4">CHCH domain-containing protein</fullName>
    </recommendedName>
</protein>